<dbReference type="AlphaFoldDB" id="A0A382B783"/>
<evidence type="ECO:0000256" key="4">
    <source>
        <dbReference type="ARBA" id="ARBA00022729"/>
    </source>
</evidence>
<gene>
    <name evidence="9" type="ORF">METZ01_LOCUS162215</name>
</gene>
<evidence type="ECO:0000256" key="5">
    <source>
        <dbReference type="ARBA" id="ARBA00022801"/>
    </source>
</evidence>
<name>A0A382B783_9ZZZZ</name>
<evidence type="ECO:0000256" key="1">
    <source>
        <dbReference type="ARBA" id="ARBA00001913"/>
    </source>
</evidence>
<accession>A0A382B783</accession>
<dbReference type="PANTHER" id="PTHR42693:SF42">
    <property type="entry name" value="ARYLSULFATASE G"/>
    <property type="match status" value="1"/>
</dbReference>
<keyword evidence="3" id="KW-0479">Metal-binding</keyword>
<dbReference type="InterPro" id="IPR050738">
    <property type="entry name" value="Sulfatase"/>
</dbReference>
<dbReference type="EMBL" id="UINC01028416">
    <property type="protein sequence ID" value="SVB09361.1"/>
    <property type="molecule type" value="Genomic_DNA"/>
</dbReference>
<dbReference type="SUPFAM" id="SSF53649">
    <property type="entry name" value="Alkaline phosphatase-like"/>
    <property type="match status" value="1"/>
</dbReference>
<dbReference type="PANTHER" id="PTHR42693">
    <property type="entry name" value="ARYLSULFATASE FAMILY MEMBER"/>
    <property type="match status" value="1"/>
</dbReference>
<evidence type="ECO:0000256" key="7">
    <source>
        <dbReference type="SAM" id="MobiDB-lite"/>
    </source>
</evidence>
<keyword evidence="5" id="KW-0378">Hydrolase</keyword>
<feature type="domain" description="Sulfatase N-terminal" evidence="8">
    <location>
        <begin position="29"/>
        <end position="147"/>
    </location>
</feature>
<evidence type="ECO:0000256" key="6">
    <source>
        <dbReference type="ARBA" id="ARBA00022837"/>
    </source>
</evidence>
<feature type="non-terminal residue" evidence="9">
    <location>
        <position position="197"/>
    </location>
</feature>
<sequence length="197" mass="21958">MRQNTIQLFGRLAAIAAMCLALGQARAKPNVLFIFADDQCFETIGSLGLTDINTPNLDRLVNRGTQFSRAYNMGSWSGAVCVASRHMLITGRHIWRAQQASQVLRGKGKNLTPEQQATREAEYANLWPQVMGRAGYQTFFTGKWHIQAPADKAFQVARNIRGGMPNQTPQGYNRPLPGKPDPWSPYDVKFDGFWKGG</sequence>
<organism evidence="9">
    <name type="scientific">marine metagenome</name>
    <dbReference type="NCBI Taxonomy" id="408172"/>
    <lineage>
        <taxon>unclassified sequences</taxon>
        <taxon>metagenomes</taxon>
        <taxon>ecological metagenomes</taxon>
    </lineage>
</organism>
<comment type="similarity">
    <text evidence="2">Belongs to the sulfatase family.</text>
</comment>
<keyword evidence="6" id="KW-0106">Calcium</keyword>
<dbReference type="InterPro" id="IPR017850">
    <property type="entry name" value="Alkaline_phosphatase_core_sf"/>
</dbReference>
<evidence type="ECO:0000256" key="3">
    <source>
        <dbReference type="ARBA" id="ARBA00022723"/>
    </source>
</evidence>
<feature type="region of interest" description="Disordered" evidence="7">
    <location>
        <begin position="164"/>
        <end position="184"/>
    </location>
</feature>
<evidence type="ECO:0000259" key="8">
    <source>
        <dbReference type="Pfam" id="PF00884"/>
    </source>
</evidence>
<dbReference type="Pfam" id="PF00884">
    <property type="entry name" value="Sulfatase"/>
    <property type="match status" value="1"/>
</dbReference>
<comment type="cofactor">
    <cofactor evidence="1">
        <name>Ca(2+)</name>
        <dbReference type="ChEBI" id="CHEBI:29108"/>
    </cofactor>
</comment>
<keyword evidence="4" id="KW-0732">Signal</keyword>
<proteinExistence type="inferred from homology"/>
<dbReference type="GO" id="GO:0046872">
    <property type="term" value="F:metal ion binding"/>
    <property type="evidence" value="ECO:0007669"/>
    <property type="project" value="UniProtKB-KW"/>
</dbReference>
<protein>
    <recommendedName>
        <fullName evidence="8">Sulfatase N-terminal domain-containing protein</fullName>
    </recommendedName>
</protein>
<dbReference type="GO" id="GO:0004065">
    <property type="term" value="F:arylsulfatase activity"/>
    <property type="evidence" value="ECO:0007669"/>
    <property type="project" value="TreeGrafter"/>
</dbReference>
<reference evidence="9" key="1">
    <citation type="submission" date="2018-05" db="EMBL/GenBank/DDBJ databases">
        <authorList>
            <person name="Lanie J.A."/>
            <person name="Ng W.-L."/>
            <person name="Kazmierczak K.M."/>
            <person name="Andrzejewski T.M."/>
            <person name="Davidsen T.M."/>
            <person name="Wayne K.J."/>
            <person name="Tettelin H."/>
            <person name="Glass J.I."/>
            <person name="Rusch D."/>
            <person name="Podicherti R."/>
            <person name="Tsui H.-C.T."/>
            <person name="Winkler M.E."/>
        </authorList>
    </citation>
    <scope>NUCLEOTIDE SEQUENCE</scope>
</reference>
<evidence type="ECO:0000256" key="2">
    <source>
        <dbReference type="ARBA" id="ARBA00008779"/>
    </source>
</evidence>
<dbReference type="InterPro" id="IPR000917">
    <property type="entry name" value="Sulfatase_N"/>
</dbReference>
<dbReference type="Gene3D" id="3.40.720.10">
    <property type="entry name" value="Alkaline Phosphatase, subunit A"/>
    <property type="match status" value="1"/>
</dbReference>
<evidence type="ECO:0000313" key="9">
    <source>
        <dbReference type="EMBL" id="SVB09361.1"/>
    </source>
</evidence>